<dbReference type="EMBL" id="CAJVPK010000642">
    <property type="protein sequence ID" value="CAG8535386.1"/>
    <property type="molecule type" value="Genomic_DNA"/>
</dbReference>
<name>A0A9N9AJZ6_9GLOM</name>
<accession>A0A9N9AJZ6</accession>
<protein>
    <submittedName>
        <fullName evidence="1">57_t:CDS:1</fullName>
    </submittedName>
</protein>
<organism evidence="1 2">
    <name type="scientific">Diversispora eburnea</name>
    <dbReference type="NCBI Taxonomy" id="1213867"/>
    <lineage>
        <taxon>Eukaryota</taxon>
        <taxon>Fungi</taxon>
        <taxon>Fungi incertae sedis</taxon>
        <taxon>Mucoromycota</taxon>
        <taxon>Glomeromycotina</taxon>
        <taxon>Glomeromycetes</taxon>
        <taxon>Diversisporales</taxon>
        <taxon>Diversisporaceae</taxon>
        <taxon>Diversispora</taxon>
    </lineage>
</organism>
<keyword evidence="2" id="KW-1185">Reference proteome</keyword>
<proteinExistence type="predicted"/>
<gene>
    <name evidence="1" type="ORF">DEBURN_LOCUS6346</name>
</gene>
<feature type="non-terminal residue" evidence="1">
    <location>
        <position position="1"/>
    </location>
</feature>
<reference evidence="1" key="1">
    <citation type="submission" date="2021-06" db="EMBL/GenBank/DDBJ databases">
        <authorList>
            <person name="Kallberg Y."/>
            <person name="Tangrot J."/>
            <person name="Rosling A."/>
        </authorList>
    </citation>
    <scope>NUCLEOTIDE SEQUENCE</scope>
    <source>
        <strain evidence="1">AZ414A</strain>
    </source>
</reference>
<comment type="caution">
    <text evidence="1">The sequence shown here is derived from an EMBL/GenBank/DDBJ whole genome shotgun (WGS) entry which is preliminary data.</text>
</comment>
<evidence type="ECO:0000313" key="1">
    <source>
        <dbReference type="EMBL" id="CAG8535386.1"/>
    </source>
</evidence>
<evidence type="ECO:0000313" key="2">
    <source>
        <dbReference type="Proteomes" id="UP000789706"/>
    </source>
</evidence>
<dbReference type="OrthoDB" id="2440064at2759"/>
<dbReference type="AlphaFoldDB" id="A0A9N9AJZ6"/>
<dbReference type="Proteomes" id="UP000789706">
    <property type="component" value="Unassembled WGS sequence"/>
</dbReference>
<sequence length="136" mass="15635">KTDEDLTIPAFVPKVWRIVCCGFKIAKPVLCSTEDYAEIQGFTRYSTISSCFETISKLLKLKTCHESVGDWRTIQGASCETFSKISVFSLHTYENRIELWKIYVPSHGVLQYERTHRATVPICFEDKRKLLVTGSY</sequence>